<evidence type="ECO:0000256" key="10">
    <source>
        <dbReference type="ARBA" id="ARBA00023204"/>
    </source>
</evidence>
<dbReference type="PANTHER" id="PTHR34185">
    <property type="entry name" value="DIADENYLATE CYCLASE"/>
    <property type="match status" value="1"/>
</dbReference>
<dbReference type="Pfam" id="PF12826">
    <property type="entry name" value="HHH_2"/>
    <property type="match status" value="1"/>
</dbReference>
<comment type="catalytic activity">
    <reaction evidence="1 11">
        <text>2 ATP = 3',3'-c-di-AMP + 2 diphosphate</text>
        <dbReference type="Rhea" id="RHEA:35655"/>
        <dbReference type="ChEBI" id="CHEBI:30616"/>
        <dbReference type="ChEBI" id="CHEBI:33019"/>
        <dbReference type="ChEBI" id="CHEBI:71500"/>
        <dbReference type="EC" id="2.7.7.85"/>
    </reaction>
</comment>
<dbReference type="InterPro" id="IPR010994">
    <property type="entry name" value="RuvA_2-like"/>
</dbReference>
<evidence type="ECO:0000256" key="8">
    <source>
        <dbReference type="ARBA" id="ARBA00022842"/>
    </source>
</evidence>
<keyword evidence="10 11" id="KW-0234">DNA repair</keyword>
<evidence type="ECO:0000256" key="11">
    <source>
        <dbReference type="HAMAP-Rule" id="MF_01438"/>
    </source>
</evidence>
<dbReference type="Gene3D" id="1.20.1260.110">
    <property type="entry name" value="DNA integrity scanning linker region"/>
    <property type="match status" value="1"/>
</dbReference>
<proteinExistence type="inferred from homology"/>
<feature type="binding site" evidence="11">
    <location>
        <begin position="104"/>
        <end position="108"/>
    </location>
    <ligand>
        <name>ATP</name>
        <dbReference type="ChEBI" id="CHEBI:30616"/>
    </ligand>
</feature>
<dbReference type="FunFam" id="3.40.1700.10:FF:000001">
    <property type="entry name" value="DNA integrity scanning protein DisA"/>
    <property type="match status" value="1"/>
</dbReference>
<dbReference type="SUPFAM" id="SSF47781">
    <property type="entry name" value="RuvA domain 2-like"/>
    <property type="match status" value="1"/>
</dbReference>
<dbReference type="InterPro" id="IPR018906">
    <property type="entry name" value="DNA_integrity_scan_DisA_link"/>
</dbReference>
<name>A0A6M0H6R3_9CLOT</name>
<comment type="subunit">
    <text evidence="11">Homooctamer.</text>
</comment>
<dbReference type="Proteomes" id="UP000481872">
    <property type="component" value="Unassembled WGS sequence"/>
</dbReference>
<evidence type="ECO:0000256" key="2">
    <source>
        <dbReference type="ARBA" id="ARBA00001946"/>
    </source>
</evidence>
<accession>A0A6M0H6R3</accession>
<sequence length="354" mass="40208">MKEEKNNELMNVLKMMAPGTLLREGLDNILRAKTGGLIVLSDSNEILNLADGGFNINADYTPAYIYELAKMDGAIVVSSDLKKILLANTQLLPNSSINTYETGTRHRTAQRVAKQTNSIVIAISQRRNIITLYKGDLKYVLKESSEILAKANQAIHTLEKYTAVFDKAIVNLNVLETNGNVTLTDITTAIQRVELIMRIIKEIETYIYELGNEGRLIDMQLKELIKNVEEEAIYLMKDYCGQDICSSNIYKGLAKLTEEELLDLNNISKILGYSNCSLTETIVYPKGYRILNKIYRLPSTVIENLVNQFKELRFIISATVEELDSVEGIGEIRAKYISDWFEKFKEQYHIQKQI</sequence>
<dbReference type="Gene3D" id="1.10.150.20">
    <property type="entry name" value="5' to 3' exonuclease, C-terminal subdomain"/>
    <property type="match status" value="1"/>
</dbReference>
<evidence type="ECO:0000313" key="13">
    <source>
        <dbReference type="EMBL" id="NEU06420.1"/>
    </source>
</evidence>
<protein>
    <recommendedName>
        <fullName evidence="11">DNA integrity scanning protein DisA</fullName>
    </recommendedName>
    <alternativeName>
        <fullName evidence="11">Cyclic di-AMP synthase</fullName>
        <shortName evidence="11">c-di-AMP synthase</shortName>
    </alternativeName>
    <alternativeName>
        <fullName evidence="11">Diadenylate cyclase</fullName>
        <ecNumber evidence="11">2.7.7.85</ecNumber>
    </alternativeName>
</protein>
<keyword evidence="14" id="KW-1185">Reference proteome</keyword>
<feature type="binding site" evidence="11">
    <location>
        <position position="91"/>
    </location>
    <ligand>
        <name>ATP</name>
        <dbReference type="ChEBI" id="CHEBI:30616"/>
    </ligand>
</feature>
<dbReference type="GO" id="GO:0003677">
    <property type="term" value="F:DNA binding"/>
    <property type="evidence" value="ECO:0007669"/>
    <property type="project" value="UniProtKB-UniRule"/>
</dbReference>
<keyword evidence="5 11" id="KW-0547">Nucleotide-binding</keyword>
<comment type="similarity">
    <text evidence="11">Belongs to the DisA family.</text>
</comment>
<evidence type="ECO:0000313" key="14">
    <source>
        <dbReference type="Proteomes" id="UP000481872"/>
    </source>
</evidence>
<feature type="binding site" evidence="11">
    <location>
        <position position="73"/>
    </location>
    <ligand>
        <name>ATP</name>
        <dbReference type="ChEBI" id="CHEBI:30616"/>
    </ligand>
</feature>
<dbReference type="InterPro" id="IPR041663">
    <property type="entry name" value="DisA/LigA_HHH"/>
</dbReference>
<dbReference type="PANTHER" id="PTHR34185:SF3">
    <property type="entry name" value="DNA INTEGRITY SCANNING PROTEIN DISA"/>
    <property type="match status" value="1"/>
</dbReference>
<dbReference type="EC" id="2.7.7.85" evidence="11"/>
<dbReference type="GO" id="GO:0106408">
    <property type="term" value="F:diadenylate cyclase activity"/>
    <property type="evidence" value="ECO:0007669"/>
    <property type="project" value="UniProtKB-EC"/>
</dbReference>
<evidence type="ECO:0000256" key="5">
    <source>
        <dbReference type="ARBA" id="ARBA00022741"/>
    </source>
</evidence>
<dbReference type="AlphaFoldDB" id="A0A6M0H6R3"/>
<dbReference type="InterPro" id="IPR038331">
    <property type="entry name" value="DisA_sf"/>
</dbReference>
<gene>
    <name evidence="11 13" type="primary">disA</name>
    <name evidence="13" type="ORF">G3M99_16560</name>
</gene>
<dbReference type="GO" id="GO:0006281">
    <property type="term" value="P:DNA repair"/>
    <property type="evidence" value="ECO:0007669"/>
    <property type="project" value="UniProtKB-UniRule"/>
</dbReference>
<dbReference type="Gene3D" id="3.40.1700.10">
    <property type="entry name" value="DNA integrity scanning protein, DisA, N-terminal domain"/>
    <property type="match status" value="1"/>
</dbReference>
<evidence type="ECO:0000256" key="7">
    <source>
        <dbReference type="ARBA" id="ARBA00022840"/>
    </source>
</evidence>
<keyword evidence="3 11" id="KW-0808">Transferase</keyword>
<comment type="function">
    <text evidence="11">Participates in a DNA-damage check-point that is active prior to asymmetric division when DNA is damaged. DisA forms globular foci that rapidly scan along the chromosomes during sporulation, searching for lesions. When a lesion is present, DisA pauses at the lesion site. This triggers a cellular response that culminates in a temporary block in sporulation initiation.</text>
</comment>
<keyword evidence="6 11" id="KW-0227">DNA damage</keyword>
<dbReference type="InterPro" id="IPR050338">
    <property type="entry name" value="DisA"/>
</dbReference>
<comment type="caution">
    <text evidence="13">The sequence shown here is derived from an EMBL/GenBank/DDBJ whole genome shotgun (WGS) entry which is preliminary data.</text>
</comment>
<dbReference type="Pfam" id="PF02457">
    <property type="entry name" value="DAC"/>
    <property type="match status" value="1"/>
</dbReference>
<keyword evidence="7 11" id="KW-0067">ATP-binding</keyword>
<organism evidence="13 14">
    <name type="scientific">Clostridium senegalense</name>
    <dbReference type="NCBI Taxonomy" id="1465809"/>
    <lineage>
        <taxon>Bacteria</taxon>
        <taxon>Bacillati</taxon>
        <taxon>Bacillota</taxon>
        <taxon>Clostridia</taxon>
        <taxon>Eubacteriales</taxon>
        <taxon>Clostridiaceae</taxon>
        <taxon>Clostridium</taxon>
    </lineage>
</organism>
<dbReference type="HAMAP" id="MF_01438">
    <property type="entry name" value="DisA"/>
    <property type="match status" value="1"/>
</dbReference>
<evidence type="ECO:0000256" key="6">
    <source>
        <dbReference type="ARBA" id="ARBA00022763"/>
    </source>
</evidence>
<dbReference type="EMBL" id="JAAGPU010000044">
    <property type="protein sequence ID" value="NEU06420.1"/>
    <property type="molecule type" value="Genomic_DNA"/>
</dbReference>
<dbReference type="SUPFAM" id="SSF143597">
    <property type="entry name" value="YojJ-like"/>
    <property type="match status" value="1"/>
</dbReference>
<dbReference type="InterPro" id="IPR036888">
    <property type="entry name" value="DNA_integrity_DisA_N_sf"/>
</dbReference>
<comment type="cofactor">
    <cofactor evidence="2 11">
        <name>Mg(2+)</name>
        <dbReference type="ChEBI" id="CHEBI:18420"/>
    </cofactor>
</comment>
<keyword evidence="9 11" id="KW-0238">DNA-binding</keyword>
<dbReference type="PROSITE" id="PS51794">
    <property type="entry name" value="DAC"/>
    <property type="match status" value="1"/>
</dbReference>
<dbReference type="InterPro" id="IPR023763">
    <property type="entry name" value="DNA_integrity_scanning_protein"/>
</dbReference>
<dbReference type="InterPro" id="IPR003390">
    <property type="entry name" value="DNA_integrity_scan_DisA_N"/>
</dbReference>
<dbReference type="NCBIfam" id="NF010009">
    <property type="entry name" value="PRK13482.1"/>
    <property type="match status" value="1"/>
</dbReference>
<dbReference type="GO" id="GO:0005524">
    <property type="term" value="F:ATP binding"/>
    <property type="evidence" value="ECO:0007669"/>
    <property type="project" value="UniProtKB-UniRule"/>
</dbReference>
<keyword evidence="4 11" id="KW-0548">Nucleotidyltransferase</keyword>
<dbReference type="RefSeq" id="WP_061995616.1">
    <property type="nucleotide sequence ID" value="NZ_JAAGPU010000044.1"/>
</dbReference>
<reference evidence="13 14" key="1">
    <citation type="submission" date="2020-02" db="EMBL/GenBank/DDBJ databases">
        <title>Genome assembly of a novel Clostridium senegalense strain.</title>
        <authorList>
            <person name="Gupta T.B."/>
            <person name="Jauregui R."/>
            <person name="Maclean P."/>
            <person name="Nawarathana A."/>
            <person name="Brightwell G."/>
        </authorList>
    </citation>
    <scope>NUCLEOTIDE SEQUENCE [LARGE SCALE GENOMIC DNA]</scope>
    <source>
        <strain evidence="13 14">AGRFS4</strain>
    </source>
</reference>
<dbReference type="Pfam" id="PF10635">
    <property type="entry name" value="DisA-linker"/>
    <property type="match status" value="1"/>
</dbReference>
<evidence type="ECO:0000256" key="1">
    <source>
        <dbReference type="ARBA" id="ARBA00000877"/>
    </source>
</evidence>
<keyword evidence="8 11" id="KW-0460">Magnesium</keyword>
<evidence type="ECO:0000256" key="9">
    <source>
        <dbReference type="ARBA" id="ARBA00023125"/>
    </source>
</evidence>
<dbReference type="GO" id="GO:0004016">
    <property type="term" value="F:adenylate cyclase activity"/>
    <property type="evidence" value="ECO:0007669"/>
    <property type="project" value="TreeGrafter"/>
</dbReference>
<comment type="function">
    <text evidence="11">Has also diadenylate cyclase activity, catalyzing the condensation of 2 ATP molecules into cyclic di-AMP (c-di-AMP). c-di-AMP acts as a signaling molecule that couples DNA integrity with progression of sporulation. The rise in c-di-AMP level generated by DisA while scanning the chromosome, operates as a positive signal that advances sporulation; upon encountering a lesion, the DisA focus arrests at the damaged site and halts c-di-AMP synthesis.</text>
</comment>
<evidence type="ECO:0000259" key="12">
    <source>
        <dbReference type="PROSITE" id="PS51794"/>
    </source>
</evidence>
<evidence type="ECO:0000256" key="4">
    <source>
        <dbReference type="ARBA" id="ARBA00022695"/>
    </source>
</evidence>
<evidence type="ECO:0000256" key="3">
    <source>
        <dbReference type="ARBA" id="ARBA00022679"/>
    </source>
</evidence>
<feature type="domain" description="DAC" evidence="12">
    <location>
        <begin position="6"/>
        <end position="144"/>
    </location>
</feature>